<evidence type="ECO:0000313" key="3">
    <source>
        <dbReference type="Proteomes" id="UP000004816"/>
    </source>
</evidence>
<gene>
    <name evidence="2" type="ORF">HMPREF9336_00393</name>
</gene>
<dbReference type="RefSeq" id="WP_007467330.1">
    <property type="nucleotide sequence ID" value="NZ_KI391954.1"/>
</dbReference>
<reference evidence="2 3" key="1">
    <citation type="journal article" date="2011" name="Stand. Genomic Sci.">
        <title>High quality draft genome sequence of Segniliparus rugosus CDC 945(T)= (ATCC BAA-974(T)).</title>
        <authorList>
            <person name="Earl A.M."/>
            <person name="Desjardins C.A."/>
            <person name="Fitzgerald M.G."/>
            <person name="Arachchi H.M."/>
            <person name="Zeng Q."/>
            <person name="Mehta T."/>
            <person name="Griggs A."/>
            <person name="Birren B.W."/>
            <person name="Toney N.C."/>
            <person name="Carr J."/>
            <person name="Posey J."/>
            <person name="Butler W.R."/>
        </authorList>
    </citation>
    <scope>NUCLEOTIDE SEQUENCE [LARGE SCALE GENOMIC DNA]</scope>
    <source>
        <strain evidence="3">ATCC BAA-974 / DSM 45345 / CCUG 50838 / CIP 108380 / JCM 13579 / CDC 945</strain>
    </source>
</reference>
<keyword evidence="1" id="KW-0812">Transmembrane</keyword>
<dbReference type="AlphaFoldDB" id="E5XLM4"/>
<evidence type="ECO:0000313" key="2">
    <source>
        <dbReference type="EMBL" id="EFV14702.1"/>
    </source>
</evidence>
<dbReference type="Proteomes" id="UP000004816">
    <property type="component" value="Unassembled WGS sequence"/>
</dbReference>
<dbReference type="STRING" id="679197.HMPREF9336_00393"/>
<name>E5XLM4_SEGRC</name>
<keyword evidence="3" id="KW-1185">Reference proteome</keyword>
<feature type="transmembrane region" description="Helical" evidence="1">
    <location>
        <begin position="46"/>
        <end position="71"/>
    </location>
</feature>
<protein>
    <submittedName>
        <fullName evidence="2">Uncharacterized protein</fullName>
    </submittedName>
</protein>
<evidence type="ECO:0000256" key="1">
    <source>
        <dbReference type="SAM" id="Phobius"/>
    </source>
</evidence>
<dbReference type="eggNOG" id="ENOG5031FIE">
    <property type="taxonomic scope" value="Bacteria"/>
</dbReference>
<accession>E5XLM4</accession>
<proteinExistence type="predicted"/>
<comment type="caution">
    <text evidence="2">The sequence shown here is derived from an EMBL/GenBank/DDBJ whole genome shotgun (WGS) entry which is preliminary data.</text>
</comment>
<feature type="transmembrane region" description="Helical" evidence="1">
    <location>
        <begin position="21"/>
        <end position="40"/>
    </location>
</feature>
<dbReference type="HOGENOM" id="CLU_185314_0_0_11"/>
<organism evidence="2 3">
    <name type="scientific">Segniliparus rugosus (strain ATCC BAA-974 / DSM 45345 / CCUG 50838 / CIP 108380 / JCM 13579 / CDC 945)</name>
    <dbReference type="NCBI Taxonomy" id="679197"/>
    <lineage>
        <taxon>Bacteria</taxon>
        <taxon>Bacillati</taxon>
        <taxon>Actinomycetota</taxon>
        <taxon>Actinomycetes</taxon>
        <taxon>Mycobacteriales</taxon>
        <taxon>Segniliparaceae</taxon>
        <taxon>Segniliparus</taxon>
    </lineage>
</organism>
<keyword evidence="1" id="KW-0472">Membrane</keyword>
<dbReference type="PROSITE" id="PS51257">
    <property type="entry name" value="PROKAR_LIPOPROTEIN"/>
    <property type="match status" value="1"/>
</dbReference>
<dbReference type="EMBL" id="ACZI02000003">
    <property type="protein sequence ID" value="EFV14702.1"/>
    <property type="molecule type" value="Genomic_DNA"/>
</dbReference>
<sequence length="83" mass="9060">MSLRNTFAEWDLLNRFAAWTGYFTALLVTASTACMLVAFASKHIGWGLVAAAAVAIELVFGSAVVGGVSLYDRRHHHEMPHLL</sequence>
<dbReference type="OrthoDB" id="4763900at2"/>
<keyword evidence="1" id="KW-1133">Transmembrane helix</keyword>